<gene>
    <name evidence="4" type="primary">LOC100792586</name>
    <name evidence="3" type="ORF">GLYMA_08G005500</name>
</gene>
<dbReference type="EMBL" id="CM000841">
    <property type="protein sequence ID" value="KRH41019.1"/>
    <property type="molecule type" value="Genomic_DNA"/>
</dbReference>
<dbReference type="PaxDb" id="3847-GLYMA08G00830.2"/>
<evidence type="ECO:0000256" key="1">
    <source>
        <dbReference type="SAM" id="Coils"/>
    </source>
</evidence>
<reference evidence="4" key="2">
    <citation type="submission" date="2018-02" db="UniProtKB">
        <authorList>
            <consortium name="EnsemblPlants"/>
        </authorList>
    </citation>
    <scope>IDENTIFICATION</scope>
    <source>
        <strain evidence="4">Williams 82</strain>
    </source>
</reference>
<keyword evidence="1" id="KW-0175">Coiled coil</keyword>
<dbReference type="InterPro" id="IPR059080">
    <property type="entry name" value="WHD_PTC1"/>
</dbReference>
<evidence type="ECO:0000313" key="4">
    <source>
        <dbReference type="EnsemblPlants" id="KRH41019"/>
    </source>
</evidence>
<evidence type="ECO:0000259" key="2">
    <source>
        <dbReference type="Pfam" id="PF25874"/>
    </source>
</evidence>
<dbReference type="eggNOG" id="ENOG502QU7N">
    <property type="taxonomic scope" value="Eukaryota"/>
</dbReference>
<organism evidence="3">
    <name type="scientific">Glycine max</name>
    <name type="common">Soybean</name>
    <name type="synonym">Glycine hispida</name>
    <dbReference type="NCBI Taxonomy" id="3847"/>
    <lineage>
        <taxon>Eukaryota</taxon>
        <taxon>Viridiplantae</taxon>
        <taxon>Streptophyta</taxon>
        <taxon>Embryophyta</taxon>
        <taxon>Tracheophyta</taxon>
        <taxon>Spermatophyta</taxon>
        <taxon>Magnoliopsida</taxon>
        <taxon>eudicotyledons</taxon>
        <taxon>Gunneridae</taxon>
        <taxon>Pentapetalae</taxon>
        <taxon>rosids</taxon>
        <taxon>fabids</taxon>
        <taxon>Fabales</taxon>
        <taxon>Fabaceae</taxon>
        <taxon>Papilionoideae</taxon>
        <taxon>50 kb inversion clade</taxon>
        <taxon>NPAAA clade</taxon>
        <taxon>indigoferoid/millettioid clade</taxon>
        <taxon>Phaseoleae</taxon>
        <taxon>Glycine</taxon>
        <taxon>Glycine subgen. Soja</taxon>
    </lineage>
</organism>
<feature type="domain" description="PTC1-like winged helix-turn-helix" evidence="2">
    <location>
        <begin position="86"/>
        <end position="168"/>
    </location>
</feature>
<dbReference type="PANTHER" id="PTHR46740">
    <property type="entry name" value="PROTEIN DYAD"/>
    <property type="match status" value="1"/>
</dbReference>
<dbReference type="GeneID" id="100792586"/>
<accession>K7L496</accession>
<dbReference type="SMR" id="K7L496"/>
<evidence type="ECO:0000313" key="5">
    <source>
        <dbReference type="Proteomes" id="UP000008827"/>
    </source>
</evidence>
<name>K7L496_SOYBN</name>
<dbReference type="STRING" id="3847.K7L496"/>
<reference evidence="3 4" key="1">
    <citation type="journal article" date="2010" name="Nature">
        <title>Genome sequence of the palaeopolyploid soybean.</title>
        <authorList>
            <person name="Schmutz J."/>
            <person name="Cannon S.B."/>
            <person name="Schlueter J."/>
            <person name="Ma J."/>
            <person name="Mitros T."/>
            <person name="Nelson W."/>
            <person name="Hyten D.L."/>
            <person name="Song Q."/>
            <person name="Thelen J.J."/>
            <person name="Cheng J."/>
            <person name="Xu D."/>
            <person name="Hellsten U."/>
            <person name="May G.D."/>
            <person name="Yu Y."/>
            <person name="Sakurai T."/>
            <person name="Umezawa T."/>
            <person name="Bhattacharyya M.K."/>
            <person name="Sandhu D."/>
            <person name="Valliyodan B."/>
            <person name="Lindquist E."/>
            <person name="Peto M."/>
            <person name="Grant D."/>
            <person name="Shu S."/>
            <person name="Goodstein D."/>
            <person name="Barry K."/>
            <person name="Futrell-Griggs M."/>
            <person name="Abernathy B."/>
            <person name="Du J."/>
            <person name="Tian Z."/>
            <person name="Zhu L."/>
            <person name="Gill N."/>
            <person name="Joshi T."/>
            <person name="Libault M."/>
            <person name="Sethuraman A."/>
            <person name="Zhang X.-C."/>
            <person name="Shinozaki K."/>
            <person name="Nguyen H.T."/>
            <person name="Wing R.A."/>
            <person name="Cregan P."/>
            <person name="Specht J."/>
            <person name="Grimwood J."/>
            <person name="Rokhsar D."/>
            <person name="Stacey G."/>
            <person name="Shoemaker R.C."/>
            <person name="Jackson S.A."/>
        </authorList>
    </citation>
    <scope>NUCLEOTIDE SEQUENCE [LARGE SCALE GENOMIC DNA]</scope>
    <source>
        <strain evidence="4">cv. Williams 82</strain>
        <tissue evidence="3">Callus</tissue>
    </source>
</reference>
<dbReference type="Gramene" id="KRH41019">
    <property type="protein sequence ID" value="KRH41019"/>
    <property type="gene ID" value="GLYMA_08G005500"/>
</dbReference>
<dbReference type="OMA" id="KADMCAS"/>
<dbReference type="AlphaFoldDB" id="K7L496"/>
<dbReference type="GO" id="GO:0051177">
    <property type="term" value="P:meiotic sister chromatid cohesion"/>
    <property type="evidence" value="ECO:0007669"/>
    <property type="project" value="InterPro"/>
</dbReference>
<dbReference type="Proteomes" id="UP000008827">
    <property type="component" value="Chromosome 8"/>
</dbReference>
<dbReference type="KEGG" id="gmx:100792586"/>
<dbReference type="OrthoDB" id="515863at2759"/>
<evidence type="ECO:0000313" key="3">
    <source>
        <dbReference type="EMBL" id="KRH41019.1"/>
    </source>
</evidence>
<keyword evidence="5" id="KW-1185">Reference proteome</keyword>
<proteinExistence type="predicted"/>
<dbReference type="ExpressionAtlas" id="K7L496">
    <property type="expression patterns" value="baseline and differential"/>
</dbReference>
<dbReference type="PANTHER" id="PTHR46740:SF1">
    <property type="entry name" value="DYAD PROTEIN"/>
    <property type="match status" value="1"/>
</dbReference>
<sequence length="410" mass="47157">MAHLDVCHQVRFIGQLEEYGSRLSSSIPTVEGSKDKEEIVEVKPIFMPNFKKRKRLSLNRLREIKADMCARQSSGTPKTKCESIDRWSAKRYELAQQSMWEVLKGEGATFENPITRPALRMAARKHIGDTGLLDHLLKHIDGKVAPGGTERFRRCFNTKGIMEYWLESANLDEIRQETGVQDPYIGELKMLKIEMAQMKKDMQELIAKKQEKSEMCLMEETQKSFVNWKAMTEQRVTEIMTSLKGVQGMHENMLIWKTKVEQQLIEITNKLSDVQKLREDTTSSYPPVSWEDWLGSTNTDNIQGNELNLELLNVPKEVVLQDLNSTLPTQLQCVELTNMNSNLLELVPKIKEDQPNVTPDSSMTVNSKSDLDNSLILYQEMIMELFTSRDKMEQQLLQIANTVYGMLTMK</sequence>
<feature type="coiled-coil region" evidence="1">
    <location>
        <begin position="188"/>
        <end position="215"/>
    </location>
</feature>
<dbReference type="EnsemblPlants" id="KRH41019">
    <property type="protein sequence ID" value="KRH41019"/>
    <property type="gene ID" value="GLYMA_08G005500"/>
</dbReference>
<protein>
    <recommendedName>
        <fullName evidence="2">PTC1-like winged helix-turn-helix domain-containing protein</fullName>
    </recommendedName>
</protein>
<reference evidence="3" key="3">
    <citation type="submission" date="2018-07" db="EMBL/GenBank/DDBJ databases">
        <title>WGS assembly of Glycine max.</title>
        <authorList>
            <person name="Schmutz J."/>
            <person name="Cannon S."/>
            <person name="Schlueter J."/>
            <person name="Ma J."/>
            <person name="Mitros T."/>
            <person name="Nelson W."/>
            <person name="Hyten D."/>
            <person name="Song Q."/>
            <person name="Thelen J."/>
            <person name="Cheng J."/>
            <person name="Xu D."/>
            <person name="Hellsten U."/>
            <person name="May G."/>
            <person name="Yu Y."/>
            <person name="Sakurai T."/>
            <person name="Umezawa T."/>
            <person name="Bhattacharyya M."/>
            <person name="Sandhu D."/>
            <person name="Valliyodan B."/>
            <person name="Lindquist E."/>
            <person name="Peto M."/>
            <person name="Grant D."/>
            <person name="Shu S."/>
            <person name="Goodstein D."/>
            <person name="Barry K."/>
            <person name="Futrell-Griggs M."/>
            <person name="Abernathy B."/>
            <person name="Du J."/>
            <person name="Tian Z."/>
            <person name="Zhu L."/>
            <person name="Gill N."/>
            <person name="Joshi T."/>
            <person name="Libault M."/>
            <person name="Sethuraman A."/>
            <person name="Zhang X."/>
            <person name="Shinozaki K."/>
            <person name="Nguyen H."/>
            <person name="Wing R."/>
            <person name="Cregan P."/>
            <person name="Specht J."/>
            <person name="Grimwood J."/>
            <person name="Rokhsar D."/>
            <person name="Stacey G."/>
            <person name="Shoemaker R."/>
            <person name="Jackson S."/>
        </authorList>
    </citation>
    <scope>NUCLEOTIDE SEQUENCE</scope>
    <source>
        <tissue evidence="3">Callus</tissue>
    </source>
</reference>
<dbReference type="InterPro" id="IPR044221">
    <property type="entry name" value="DYAD/AMEIOTIC1"/>
</dbReference>
<dbReference type="GO" id="GO:0007131">
    <property type="term" value="P:reciprocal meiotic recombination"/>
    <property type="evidence" value="ECO:0007669"/>
    <property type="project" value="InterPro"/>
</dbReference>
<dbReference type="RefSeq" id="XP_003532379.1">
    <property type="nucleotide sequence ID" value="XM_003532331.5"/>
</dbReference>
<dbReference type="Pfam" id="PF25874">
    <property type="entry name" value="WHD_plant_repro"/>
    <property type="match status" value="1"/>
</dbReference>